<dbReference type="InterPro" id="IPR036604">
    <property type="entry name" value="PurS-like_sf"/>
</dbReference>
<reference evidence="17 18" key="1">
    <citation type="submission" date="2019-01" db="EMBL/GenBank/DDBJ databases">
        <title>Nuclear Genome Assembly of the Microalgal Biofuel strain Nannochloropsis salina CCMP1776.</title>
        <authorList>
            <person name="Hovde B."/>
        </authorList>
    </citation>
    <scope>NUCLEOTIDE SEQUENCE [LARGE SCALE GENOMIC DNA]</scope>
    <source>
        <strain evidence="17 18">CCMP1776</strain>
    </source>
</reference>
<feature type="domain" description="Phosphoribosylformylglycinamidine synthase linker" evidence="14">
    <location>
        <begin position="202"/>
        <end position="251"/>
    </location>
</feature>
<dbReference type="SUPFAM" id="SSF82697">
    <property type="entry name" value="PurS-like"/>
    <property type="match status" value="1"/>
</dbReference>
<evidence type="ECO:0000259" key="15">
    <source>
        <dbReference type="Pfam" id="PF18076"/>
    </source>
</evidence>
<keyword evidence="10" id="KW-0315">Glutamine amidotransferase</keyword>
<evidence type="ECO:0000256" key="5">
    <source>
        <dbReference type="ARBA" id="ARBA00022723"/>
    </source>
</evidence>
<dbReference type="InterPro" id="IPR010073">
    <property type="entry name" value="PurL_large"/>
</dbReference>
<name>A0A4D9D7U0_9STRA</name>
<dbReference type="Pfam" id="PF18072">
    <property type="entry name" value="FGAR-AT_linker"/>
    <property type="match status" value="1"/>
</dbReference>
<dbReference type="SUPFAM" id="SSF55326">
    <property type="entry name" value="PurM N-terminal domain-like"/>
    <property type="match status" value="2"/>
</dbReference>
<dbReference type="Pfam" id="PF13507">
    <property type="entry name" value="GATase_5"/>
    <property type="match status" value="1"/>
</dbReference>
<dbReference type="InterPro" id="IPR040707">
    <property type="entry name" value="FGAR-AT_N"/>
</dbReference>
<dbReference type="SUPFAM" id="SSF109736">
    <property type="entry name" value="FGAM synthase PurL, linker domain"/>
    <property type="match status" value="1"/>
</dbReference>
<dbReference type="SMART" id="SM01211">
    <property type="entry name" value="GATase_5"/>
    <property type="match status" value="1"/>
</dbReference>
<comment type="caution">
    <text evidence="17">The sequence shown here is derived from an EMBL/GenBank/DDBJ whole genome shotgun (WGS) entry which is preliminary data.</text>
</comment>
<keyword evidence="18" id="KW-1185">Reference proteome</keyword>
<dbReference type="PANTHER" id="PTHR10099">
    <property type="entry name" value="PHOSPHORIBOSYLFORMYLGLYCINAMIDINE SYNTHASE"/>
    <property type="match status" value="1"/>
</dbReference>
<dbReference type="InterPro" id="IPR036921">
    <property type="entry name" value="PurM-like_N_sf"/>
</dbReference>
<dbReference type="Gene3D" id="3.90.650.10">
    <property type="entry name" value="PurM-like C-terminal domain"/>
    <property type="match status" value="2"/>
</dbReference>
<dbReference type="Pfam" id="PF02769">
    <property type="entry name" value="AIRS_C"/>
    <property type="match status" value="2"/>
</dbReference>
<dbReference type="PANTHER" id="PTHR10099:SF1">
    <property type="entry name" value="PHOSPHORIBOSYLFORMYLGLYCINAMIDINE SYNTHASE"/>
    <property type="match status" value="1"/>
</dbReference>
<dbReference type="InterPro" id="IPR010918">
    <property type="entry name" value="PurM-like_C_dom"/>
</dbReference>
<evidence type="ECO:0000256" key="4">
    <source>
        <dbReference type="ARBA" id="ARBA00022598"/>
    </source>
</evidence>
<keyword evidence="5" id="KW-0479">Metal-binding</keyword>
<dbReference type="FunFam" id="3.90.650.10:FF:000024">
    <property type="entry name" value="Phosphoribosylformylglycinamidine synthase"/>
    <property type="match status" value="1"/>
</dbReference>
<keyword evidence="8" id="KW-0067">ATP-binding</keyword>
<dbReference type="Gene3D" id="3.40.50.880">
    <property type="match status" value="1"/>
</dbReference>
<dbReference type="CDD" id="cd02204">
    <property type="entry name" value="PurL_repeat2"/>
    <property type="match status" value="1"/>
</dbReference>
<keyword evidence="7" id="KW-0658">Purine biosynthesis</keyword>
<dbReference type="PROSITE" id="PS51273">
    <property type="entry name" value="GATASE_TYPE_1"/>
    <property type="match status" value="1"/>
</dbReference>
<dbReference type="InterPro" id="IPR055181">
    <property type="entry name" value="FGAR-AT_PurM_N-like"/>
</dbReference>
<gene>
    <name evidence="17" type="ORF">NSK_001130</name>
</gene>
<feature type="domain" description="PurM-like C-terminal" evidence="13">
    <location>
        <begin position="865"/>
        <end position="997"/>
    </location>
</feature>
<keyword evidence="6" id="KW-0547">Nucleotide-binding</keyword>
<evidence type="ECO:0000256" key="10">
    <source>
        <dbReference type="ARBA" id="ARBA00022962"/>
    </source>
</evidence>
<dbReference type="GO" id="GO:0005524">
    <property type="term" value="F:ATP binding"/>
    <property type="evidence" value="ECO:0007669"/>
    <property type="project" value="UniProtKB-KW"/>
</dbReference>
<evidence type="ECO:0000313" key="18">
    <source>
        <dbReference type="Proteomes" id="UP000355283"/>
    </source>
</evidence>
<evidence type="ECO:0000256" key="2">
    <source>
        <dbReference type="ARBA" id="ARBA00008608"/>
    </source>
</evidence>
<evidence type="ECO:0000313" key="17">
    <source>
        <dbReference type="EMBL" id="TFJ87781.1"/>
    </source>
</evidence>
<evidence type="ECO:0000256" key="3">
    <source>
        <dbReference type="ARBA" id="ARBA00012747"/>
    </source>
</evidence>
<dbReference type="InterPro" id="IPR041609">
    <property type="entry name" value="PurL_linker"/>
</dbReference>
<evidence type="ECO:0000259" key="14">
    <source>
        <dbReference type="Pfam" id="PF18072"/>
    </source>
</evidence>
<comment type="similarity">
    <text evidence="2">In the N-terminal section; belongs to the FGAMS family.</text>
</comment>
<dbReference type="CDD" id="cd02203">
    <property type="entry name" value="PurL_repeat1"/>
    <property type="match status" value="1"/>
</dbReference>
<keyword evidence="9" id="KW-0460">Magnesium</keyword>
<evidence type="ECO:0000256" key="9">
    <source>
        <dbReference type="ARBA" id="ARBA00022842"/>
    </source>
</evidence>
<dbReference type="InterPro" id="IPR029062">
    <property type="entry name" value="Class_I_gatase-like"/>
</dbReference>
<dbReference type="EC" id="6.3.5.3" evidence="3"/>
<comment type="pathway">
    <text evidence="1">Purine metabolism; IMP biosynthesis via de novo pathway; 5-amino-1-(5-phospho-D-ribosyl)imidazole from N(2)-formyl-N(1)-(5-phospho-D-ribosyl)glycinamide: step 1/2.</text>
</comment>
<dbReference type="SUPFAM" id="SSF52317">
    <property type="entry name" value="Class I glutamine amidotransferase-like"/>
    <property type="match status" value="1"/>
</dbReference>
<dbReference type="FunFam" id="1.10.8.750:FF:000001">
    <property type="entry name" value="Putative phosphoribosylformylglycinamidine synthase"/>
    <property type="match status" value="1"/>
</dbReference>
<keyword evidence="4" id="KW-0436">Ligase</keyword>
<proteinExistence type="inferred from homology"/>
<accession>A0A4D9D7U0</accession>
<dbReference type="OrthoDB" id="6666987at2759"/>
<dbReference type="HAMAP" id="MF_00419">
    <property type="entry name" value="PurL_1"/>
    <property type="match status" value="1"/>
</dbReference>
<dbReference type="NCBIfam" id="TIGR01735">
    <property type="entry name" value="FGAM_synt"/>
    <property type="match status" value="1"/>
</dbReference>
<protein>
    <recommendedName>
        <fullName evidence="3">phosphoribosylformylglycinamidine synthase</fullName>
        <ecNumber evidence="3">6.3.5.3</ecNumber>
    </recommendedName>
    <alternativeName>
        <fullName evidence="12">Formylglycinamide ribonucleotide amidotransferase</fullName>
    </alternativeName>
    <alternativeName>
        <fullName evidence="11">Formylglycinamide ribotide amidotransferase</fullName>
    </alternativeName>
</protein>
<dbReference type="NCBIfam" id="NF003672">
    <property type="entry name" value="PRK05297.1"/>
    <property type="match status" value="1"/>
</dbReference>
<evidence type="ECO:0000256" key="8">
    <source>
        <dbReference type="ARBA" id="ARBA00022840"/>
    </source>
</evidence>
<sequence length="1338" mass="145295">MASNGTKRLKTDTDVLHFFRAPGYAEPNIKKLNFKIKAELPEVEAVETEFCFNVQLSSTSNPLTEQEQERLLWILRETFEPTHTRPGGSFLAEVLAAGREGLVGQIFEVGPRLTFSTAYSSNAVSVCVACGLTGINRLERSRRYLVWTKTALTDAQASAFLSQVHDRMTEMPYPEPLQTFETGLTPKPTQVVPILEEGRAALETLNGTLGLGFDDWDLDYYTNLFTNRLQRNPTDVECFDMGQSNSEHSRHWFFGGKIIIDGVEQADTLFKMVKDTLPKDQPNNSVIAFFDNSRAIRGYPITTLRPEKPGHPSKMVPYSNTFHPTLTAETHNFPTGVAPFPGAETGTGGRLRDVQACGRGNATVAGMSAYCVGNLRIPGYTLPWEDPSFKYPGSMASPLDIEIEASNGASDYGNKYGEPVVSGYTRSFGQRLPNGERYEFIKPIMFSAGLGNLNALHARKEEPKAGMVVVKIGGPAYRIGMGGGAASSRASGEADAELDFNAVQRGDAEMENKLNRVLRSCIELAERNPIVSIHDQGAGGNGNVLKEIVEPLGASYDLRKIPLGDPTLSALEIWGAEYQENDCFLTTKEDLPMVLAFAKRENCTIAAVGEVTEDGRVVVEDSNTGTTVVDLPLDLVLGKMPQKEFPMIRVPMPLRPLALPDGLTAEAALDRVLRLLAVGCKRFLTNKVDRSVTGLVAQQQCVGPLHIPLANVAVLAQSHLSTTGAAITCGEQPIKGLIDPAAMARMTVAETITNIMWAKLSSLTDIKVAGNWMWAAKFEGEGPKMYDCCKALRDILIAMGVGIDGGKDSLSMAARVESEVVKSPGNLTVPAYCTVSDITKTVTPDLKRPDESSLVFVELDARKARLGGTALAQVYNQLGDQSPDVEDPAKLVSLFTVTQQLIEDRALLAGHDRSDGGLITVLLEMAFAGNCGLDVDLTLPAGVEHTALATLFNEEVGIVLEVPTAAADGVAAAYAAQGLAASVIGKSTSEKKCVVRVDGETVVDASMPVLRDVWEATGFELEKLQCNPECAIQEHEGLASRTGPTWHLTYTPEPTPVALIEASDKPKVAVIRQEGSNGDREMISAFHAAGFEVFDVHVNDLLAETVALDAFQGIVFVGGFSYADVLDSAKGWAAVLKYNPSVLAQLEAFKARPDTFSLGVCNGCQLMALLGWVPYPDHNVAEAAQPRFIENNSARFESRFSSVQIQPSAAIMFAGMAGSSLGVWVAHGEGRVHFSTHETQDFVVAKQLAPMKYVDDDNNPTEVYPFNPNGSPLGIAALCSEDGRHLAMMPHPERCYLGWQWPYLPREWEEKGMRSGVGPWLRMFQNARTWCETHKTTN</sequence>
<evidence type="ECO:0000256" key="11">
    <source>
        <dbReference type="ARBA" id="ARBA00029823"/>
    </source>
</evidence>
<organism evidence="17 18">
    <name type="scientific">Nannochloropsis salina CCMP1776</name>
    <dbReference type="NCBI Taxonomy" id="1027361"/>
    <lineage>
        <taxon>Eukaryota</taxon>
        <taxon>Sar</taxon>
        <taxon>Stramenopiles</taxon>
        <taxon>Ochrophyta</taxon>
        <taxon>Eustigmatophyceae</taxon>
        <taxon>Eustigmatales</taxon>
        <taxon>Monodopsidaceae</taxon>
        <taxon>Microchloropsis</taxon>
        <taxon>Microchloropsis salina</taxon>
    </lineage>
</organism>
<feature type="domain" description="Phosphoribosylformylglycinamidine synthase N-terminal" evidence="15">
    <location>
        <begin position="58"/>
        <end position="173"/>
    </location>
</feature>
<dbReference type="EMBL" id="SDOX01000005">
    <property type="protein sequence ID" value="TFJ87781.1"/>
    <property type="molecule type" value="Genomic_DNA"/>
</dbReference>
<dbReference type="GO" id="GO:0046872">
    <property type="term" value="F:metal ion binding"/>
    <property type="evidence" value="ECO:0007669"/>
    <property type="project" value="UniProtKB-KW"/>
</dbReference>
<dbReference type="UniPathway" id="UPA00074">
    <property type="reaction ID" value="UER00128"/>
</dbReference>
<dbReference type="InterPro" id="IPR036676">
    <property type="entry name" value="PurM-like_C_sf"/>
</dbReference>
<evidence type="ECO:0000256" key="6">
    <source>
        <dbReference type="ARBA" id="ARBA00022741"/>
    </source>
</evidence>
<dbReference type="FunFam" id="3.30.1330.10:FF:000007">
    <property type="entry name" value="Phosphoribosylformylglycinamidine synthase, putative"/>
    <property type="match status" value="1"/>
</dbReference>
<dbReference type="SUPFAM" id="SSF56042">
    <property type="entry name" value="PurM C-terminal domain-like"/>
    <property type="match status" value="2"/>
</dbReference>
<dbReference type="Pfam" id="PF18076">
    <property type="entry name" value="FGAR-AT_N"/>
    <property type="match status" value="1"/>
</dbReference>
<feature type="domain" description="PurM-like C-terminal" evidence="13">
    <location>
        <begin position="464"/>
        <end position="620"/>
    </location>
</feature>
<dbReference type="Gene3D" id="3.30.1330.10">
    <property type="entry name" value="PurM-like, N-terminal domain"/>
    <property type="match status" value="2"/>
</dbReference>
<evidence type="ECO:0000256" key="7">
    <source>
        <dbReference type="ARBA" id="ARBA00022755"/>
    </source>
</evidence>
<dbReference type="CDD" id="cd01740">
    <property type="entry name" value="GATase1_FGAR_AT"/>
    <property type="match status" value="1"/>
</dbReference>
<feature type="domain" description="FGAR-AT PurM N-terminal-like" evidence="16">
    <location>
        <begin position="681"/>
        <end position="833"/>
    </location>
</feature>
<evidence type="ECO:0000259" key="13">
    <source>
        <dbReference type="Pfam" id="PF02769"/>
    </source>
</evidence>
<dbReference type="Proteomes" id="UP000355283">
    <property type="component" value="Unassembled WGS sequence"/>
</dbReference>
<evidence type="ECO:0000256" key="1">
    <source>
        <dbReference type="ARBA" id="ARBA00004920"/>
    </source>
</evidence>
<dbReference type="GO" id="GO:0004642">
    <property type="term" value="F:phosphoribosylformylglycinamidine synthase activity"/>
    <property type="evidence" value="ECO:0007669"/>
    <property type="project" value="UniProtKB-EC"/>
</dbReference>
<dbReference type="GO" id="GO:0005737">
    <property type="term" value="C:cytoplasm"/>
    <property type="evidence" value="ECO:0007669"/>
    <property type="project" value="TreeGrafter"/>
</dbReference>
<evidence type="ECO:0000256" key="12">
    <source>
        <dbReference type="ARBA" id="ARBA00032632"/>
    </source>
</evidence>
<dbReference type="GO" id="GO:0006189">
    <property type="term" value="P:'de novo' IMP biosynthetic process"/>
    <property type="evidence" value="ECO:0007669"/>
    <property type="project" value="UniProtKB-UniPathway"/>
</dbReference>
<dbReference type="Pfam" id="PF22689">
    <property type="entry name" value="FGAR-AT_PurM_N-like"/>
    <property type="match status" value="1"/>
</dbReference>
<evidence type="ECO:0000259" key="16">
    <source>
        <dbReference type="Pfam" id="PF22689"/>
    </source>
</evidence>
<dbReference type="Gene3D" id="1.10.8.750">
    <property type="entry name" value="Phosphoribosylformylglycinamidine synthase, linker domain"/>
    <property type="match status" value="1"/>
</dbReference>